<dbReference type="AlphaFoldDB" id="A0A7W7QJN2"/>
<dbReference type="RefSeq" id="WP_184713352.1">
    <property type="nucleotide sequence ID" value="NZ_JACHJP010000001.1"/>
</dbReference>
<accession>A0A7W7QJN2</accession>
<organism evidence="2 3">
    <name type="scientific">Streptosporangium saharense</name>
    <dbReference type="NCBI Taxonomy" id="1706840"/>
    <lineage>
        <taxon>Bacteria</taxon>
        <taxon>Bacillati</taxon>
        <taxon>Actinomycetota</taxon>
        <taxon>Actinomycetes</taxon>
        <taxon>Streptosporangiales</taxon>
        <taxon>Streptosporangiaceae</taxon>
        <taxon>Streptosporangium</taxon>
    </lineage>
</organism>
<protein>
    <submittedName>
        <fullName evidence="2">Uncharacterized protein</fullName>
    </submittedName>
</protein>
<evidence type="ECO:0000313" key="3">
    <source>
        <dbReference type="Proteomes" id="UP000552644"/>
    </source>
</evidence>
<dbReference type="EMBL" id="JACHJP010000001">
    <property type="protein sequence ID" value="MBB4914748.1"/>
    <property type="molecule type" value="Genomic_DNA"/>
</dbReference>
<proteinExistence type="predicted"/>
<gene>
    <name evidence="2" type="ORF">FHS44_001820</name>
</gene>
<feature type="region of interest" description="Disordered" evidence="1">
    <location>
        <begin position="34"/>
        <end position="92"/>
    </location>
</feature>
<dbReference type="Proteomes" id="UP000552644">
    <property type="component" value="Unassembled WGS sequence"/>
</dbReference>
<comment type="caution">
    <text evidence="2">The sequence shown here is derived from an EMBL/GenBank/DDBJ whole genome shotgun (WGS) entry which is preliminary data.</text>
</comment>
<keyword evidence="3" id="KW-1185">Reference proteome</keyword>
<evidence type="ECO:0000256" key="1">
    <source>
        <dbReference type="SAM" id="MobiDB-lite"/>
    </source>
</evidence>
<reference evidence="2 3" key="1">
    <citation type="submission" date="2020-08" db="EMBL/GenBank/DDBJ databases">
        <title>Genomic Encyclopedia of Type Strains, Phase III (KMG-III): the genomes of soil and plant-associated and newly described type strains.</title>
        <authorList>
            <person name="Whitman W."/>
        </authorList>
    </citation>
    <scope>NUCLEOTIDE SEQUENCE [LARGE SCALE GENOMIC DNA]</scope>
    <source>
        <strain evidence="2 3">CECT 8840</strain>
    </source>
</reference>
<sequence>MTRPGIAPPTGHGRRLGSITTLTSFLTTVRRNDAATQKFPGDPHAPVRSDDAVGPAPRVRAHLETGHATGAASEETTSDGASSFGVPGDGPR</sequence>
<evidence type="ECO:0000313" key="2">
    <source>
        <dbReference type="EMBL" id="MBB4914748.1"/>
    </source>
</evidence>
<name>A0A7W7QJN2_9ACTN</name>